<evidence type="ECO:0000313" key="3">
    <source>
        <dbReference type="Proteomes" id="UP000288168"/>
    </source>
</evidence>
<organism evidence="2 3">
    <name type="scientific">Fusarium duplospermum</name>
    <dbReference type="NCBI Taxonomy" id="1325734"/>
    <lineage>
        <taxon>Eukaryota</taxon>
        <taxon>Fungi</taxon>
        <taxon>Dikarya</taxon>
        <taxon>Ascomycota</taxon>
        <taxon>Pezizomycotina</taxon>
        <taxon>Sordariomycetes</taxon>
        <taxon>Hypocreomycetidae</taxon>
        <taxon>Hypocreales</taxon>
        <taxon>Nectriaceae</taxon>
        <taxon>Fusarium</taxon>
        <taxon>Fusarium solani species complex</taxon>
    </lineage>
</organism>
<feature type="region of interest" description="Disordered" evidence="1">
    <location>
        <begin position="61"/>
        <end position="81"/>
    </location>
</feature>
<gene>
    <name evidence="2" type="ORF">CEP54_003729</name>
</gene>
<dbReference type="AlphaFoldDB" id="A0A428QMJ2"/>
<protein>
    <submittedName>
        <fullName evidence="2">Uncharacterized protein</fullName>
    </submittedName>
</protein>
<reference evidence="2 3" key="1">
    <citation type="submission" date="2017-06" db="EMBL/GenBank/DDBJ databases">
        <title>Comparative genomic analysis of Ambrosia Fusariam Clade fungi.</title>
        <authorList>
            <person name="Stajich J.E."/>
            <person name="Carrillo J."/>
            <person name="Kijimoto T."/>
            <person name="Eskalen A."/>
            <person name="O'Donnell K."/>
            <person name="Kasson M."/>
        </authorList>
    </citation>
    <scope>NUCLEOTIDE SEQUENCE [LARGE SCALE GENOMIC DNA]</scope>
    <source>
        <strain evidence="2 3">NRRL62584</strain>
    </source>
</reference>
<sequence length="182" mass="21599">MQALERDYAKMQQDEQLKWQRAIEDHRRKERELEEKAKQEKAQVQALKIMQDIFEAKIEERQRDCEKRDADREAEVKRERDLNQQQIAALEARITQYENDLTSRKNRPAVISWLSQPWDQDQIRQFRNYLSVSDLHPQYFDSISKAQGILGVRIRTKRKLKTTAQGSQWWNGATSAAGVKEL</sequence>
<dbReference type="STRING" id="1325734.A0A428QMJ2"/>
<evidence type="ECO:0000313" key="2">
    <source>
        <dbReference type="EMBL" id="RSL66520.1"/>
    </source>
</evidence>
<dbReference type="EMBL" id="NKCI01000024">
    <property type="protein sequence ID" value="RSL66520.1"/>
    <property type="molecule type" value="Genomic_DNA"/>
</dbReference>
<keyword evidence="3" id="KW-1185">Reference proteome</keyword>
<name>A0A428QMJ2_9HYPO</name>
<comment type="caution">
    <text evidence="2">The sequence shown here is derived from an EMBL/GenBank/DDBJ whole genome shotgun (WGS) entry which is preliminary data.</text>
</comment>
<evidence type="ECO:0000256" key="1">
    <source>
        <dbReference type="SAM" id="MobiDB-lite"/>
    </source>
</evidence>
<dbReference type="OrthoDB" id="8954335at2759"/>
<accession>A0A428QMJ2</accession>
<dbReference type="Proteomes" id="UP000288168">
    <property type="component" value="Unassembled WGS sequence"/>
</dbReference>
<proteinExistence type="predicted"/>